<reference evidence="21" key="1">
    <citation type="submission" date="2017-01" db="EMBL/GenBank/DDBJ databases">
        <authorList>
            <person name="Wang Y."/>
            <person name="White M."/>
            <person name="Kvist S."/>
            <person name="Moncalvo J.-M."/>
        </authorList>
    </citation>
    <scope>NUCLEOTIDE SEQUENCE [LARGE SCALE GENOMIC DNA]</scope>
    <source>
        <strain evidence="21">COL-18-3</strain>
    </source>
</reference>
<evidence type="ECO:0000256" key="9">
    <source>
        <dbReference type="ARBA" id="ARBA00013920"/>
    </source>
</evidence>
<comment type="cofactor">
    <cofactor evidence="4">
        <name>Fe(2+)</name>
        <dbReference type="ChEBI" id="CHEBI:29033"/>
    </cofactor>
</comment>
<evidence type="ECO:0000256" key="14">
    <source>
        <dbReference type="ARBA" id="ARBA00023235"/>
    </source>
</evidence>
<evidence type="ECO:0000256" key="13">
    <source>
        <dbReference type="ARBA" id="ARBA00023211"/>
    </source>
</evidence>
<evidence type="ECO:0000256" key="18">
    <source>
        <dbReference type="ARBA" id="ARBA00030599"/>
    </source>
</evidence>
<evidence type="ECO:0000256" key="6">
    <source>
        <dbReference type="ARBA" id="ARBA00009541"/>
    </source>
</evidence>
<dbReference type="Proteomes" id="UP000188320">
    <property type="component" value="Unassembled WGS sequence"/>
</dbReference>
<comment type="cofactor">
    <cofactor evidence="3">
        <name>Zn(2+)</name>
        <dbReference type="ChEBI" id="CHEBI:29105"/>
    </cofactor>
</comment>
<evidence type="ECO:0000256" key="2">
    <source>
        <dbReference type="ARBA" id="ARBA00001936"/>
    </source>
</evidence>
<evidence type="ECO:0000256" key="11">
    <source>
        <dbReference type="ARBA" id="ARBA00022833"/>
    </source>
</evidence>
<dbReference type="EC" id="5.1.3.1" evidence="8"/>
<dbReference type="InterPro" id="IPR013785">
    <property type="entry name" value="Aldolase_TIM"/>
</dbReference>
<evidence type="ECO:0000256" key="4">
    <source>
        <dbReference type="ARBA" id="ARBA00001954"/>
    </source>
</evidence>
<keyword evidence="16" id="KW-0170">Cobalt</keyword>
<comment type="function">
    <text evidence="19">Catalyzes the reversible epimerization of D-ribulose 5-phosphate to D-xylulose 5-phosphate.</text>
</comment>
<evidence type="ECO:0000256" key="1">
    <source>
        <dbReference type="ARBA" id="ARBA00001782"/>
    </source>
</evidence>
<dbReference type="Gene3D" id="3.20.20.70">
    <property type="entry name" value="Aldolase class I"/>
    <property type="match status" value="1"/>
</dbReference>
<dbReference type="AlphaFoldDB" id="A0A1R1PNH0"/>
<dbReference type="PROSITE" id="PS01086">
    <property type="entry name" value="RIBUL_P_3_EPIMER_2"/>
    <property type="match status" value="1"/>
</dbReference>
<evidence type="ECO:0000256" key="16">
    <source>
        <dbReference type="ARBA" id="ARBA00023285"/>
    </source>
</evidence>
<dbReference type="GO" id="GO:0005975">
    <property type="term" value="P:carbohydrate metabolic process"/>
    <property type="evidence" value="ECO:0007669"/>
    <property type="project" value="InterPro"/>
</dbReference>
<dbReference type="GO" id="GO:0006098">
    <property type="term" value="P:pentose-phosphate shunt"/>
    <property type="evidence" value="ECO:0007669"/>
    <property type="project" value="UniProtKB-UniPathway"/>
</dbReference>
<evidence type="ECO:0000256" key="3">
    <source>
        <dbReference type="ARBA" id="ARBA00001947"/>
    </source>
</evidence>
<dbReference type="EMBL" id="LSSK01000647">
    <property type="protein sequence ID" value="OMH82517.1"/>
    <property type="molecule type" value="Genomic_DNA"/>
</dbReference>
<comment type="pathway">
    <text evidence="5">Carbohydrate degradation; pentose phosphate pathway; D-xylulose 5-phosphate from D-ribulose 5-phosphate (non-oxidative stage): step 1/1.</text>
</comment>
<organism evidence="20 21">
    <name type="scientific">Zancudomyces culisetae</name>
    <name type="common">Gut fungus</name>
    <name type="synonym">Smittium culisetae</name>
    <dbReference type="NCBI Taxonomy" id="1213189"/>
    <lineage>
        <taxon>Eukaryota</taxon>
        <taxon>Fungi</taxon>
        <taxon>Fungi incertae sedis</taxon>
        <taxon>Zoopagomycota</taxon>
        <taxon>Kickxellomycotina</taxon>
        <taxon>Harpellomycetes</taxon>
        <taxon>Harpellales</taxon>
        <taxon>Legeriomycetaceae</taxon>
        <taxon>Zancudomyces</taxon>
    </lineage>
</organism>
<comment type="cofactor">
    <cofactor evidence="2">
        <name>Mn(2+)</name>
        <dbReference type="ChEBI" id="CHEBI:29035"/>
    </cofactor>
</comment>
<evidence type="ECO:0000256" key="7">
    <source>
        <dbReference type="ARBA" id="ARBA00011738"/>
    </source>
</evidence>
<comment type="caution">
    <text evidence="20">The sequence shown here is derived from an EMBL/GenBank/DDBJ whole genome shotgun (WGS) entry which is preliminary data.</text>
</comment>
<sequence>MRASITVKPKTDIETIFPYCDKVDQVLIMTVEPGFGGQSFMPDMIPKIWSLRKRFPKLDIQVDGGIGPDNITQVSEAGANVFVAGSSIFNAASPKDAISEMRRLAEAGLAKKKWLNN</sequence>
<evidence type="ECO:0000313" key="20">
    <source>
        <dbReference type="EMBL" id="OMH82517.1"/>
    </source>
</evidence>
<dbReference type="SUPFAM" id="SSF51366">
    <property type="entry name" value="Ribulose-phoshate binding barrel"/>
    <property type="match status" value="1"/>
</dbReference>
<evidence type="ECO:0000256" key="15">
    <source>
        <dbReference type="ARBA" id="ARBA00023277"/>
    </source>
</evidence>
<keyword evidence="13" id="KW-0464">Manganese</keyword>
<keyword evidence="14" id="KW-0413">Isomerase</keyword>
<keyword evidence="21" id="KW-1185">Reference proteome</keyword>
<comment type="subunit">
    <text evidence="7">Homodimer.</text>
</comment>
<keyword evidence="15" id="KW-0119">Carbohydrate metabolism</keyword>
<accession>A0A1R1PNH0</accession>
<protein>
    <recommendedName>
        <fullName evidence="9">Ribulose-phosphate 3-epimerase</fullName>
        <ecNumber evidence="8">5.1.3.1</ecNumber>
    </recommendedName>
    <alternativeName>
        <fullName evidence="18">Pentose-5-phosphate 3-epimerase</fullName>
    </alternativeName>
    <alternativeName>
        <fullName evidence="17">RPE</fullName>
    </alternativeName>
</protein>
<dbReference type="GO" id="GO:0046872">
    <property type="term" value="F:metal ion binding"/>
    <property type="evidence" value="ECO:0007669"/>
    <property type="project" value="UniProtKB-KW"/>
</dbReference>
<keyword evidence="11" id="KW-0862">Zinc</keyword>
<gene>
    <name evidence="20" type="ORF">AX774_g3998</name>
</gene>
<dbReference type="UniPathway" id="UPA00115">
    <property type="reaction ID" value="UER00411"/>
</dbReference>
<dbReference type="Pfam" id="PF00834">
    <property type="entry name" value="Ribul_P_3_epim"/>
    <property type="match status" value="1"/>
</dbReference>
<evidence type="ECO:0000256" key="12">
    <source>
        <dbReference type="ARBA" id="ARBA00023004"/>
    </source>
</evidence>
<dbReference type="InterPro" id="IPR011060">
    <property type="entry name" value="RibuloseP-bd_barrel"/>
</dbReference>
<evidence type="ECO:0000256" key="10">
    <source>
        <dbReference type="ARBA" id="ARBA00022723"/>
    </source>
</evidence>
<dbReference type="PANTHER" id="PTHR11749">
    <property type="entry name" value="RIBULOSE-5-PHOSPHATE-3-EPIMERASE"/>
    <property type="match status" value="1"/>
</dbReference>
<evidence type="ECO:0000256" key="8">
    <source>
        <dbReference type="ARBA" id="ARBA00013188"/>
    </source>
</evidence>
<dbReference type="FunFam" id="3.20.20.70:FF:000191">
    <property type="entry name" value="ribulose-phosphate 3-epimerase isoform X2"/>
    <property type="match status" value="1"/>
</dbReference>
<evidence type="ECO:0000256" key="19">
    <source>
        <dbReference type="ARBA" id="ARBA00057323"/>
    </source>
</evidence>
<comment type="similarity">
    <text evidence="6">Belongs to the ribulose-phosphate 3-epimerase family.</text>
</comment>
<name>A0A1R1PNH0_ZANCU</name>
<comment type="catalytic activity">
    <reaction evidence="1">
        <text>D-ribulose 5-phosphate = D-xylulose 5-phosphate</text>
        <dbReference type="Rhea" id="RHEA:13677"/>
        <dbReference type="ChEBI" id="CHEBI:57737"/>
        <dbReference type="ChEBI" id="CHEBI:58121"/>
        <dbReference type="EC" id="5.1.3.1"/>
    </reaction>
</comment>
<proteinExistence type="inferred from homology"/>
<keyword evidence="10" id="KW-0479">Metal-binding</keyword>
<dbReference type="GO" id="GO:0004750">
    <property type="term" value="F:D-ribulose-phosphate 3-epimerase activity"/>
    <property type="evidence" value="ECO:0007669"/>
    <property type="project" value="UniProtKB-EC"/>
</dbReference>
<keyword evidence="12" id="KW-0408">Iron</keyword>
<dbReference type="OrthoDB" id="1927044at2759"/>
<evidence type="ECO:0000313" key="21">
    <source>
        <dbReference type="Proteomes" id="UP000188320"/>
    </source>
</evidence>
<evidence type="ECO:0000256" key="5">
    <source>
        <dbReference type="ARBA" id="ARBA00005016"/>
    </source>
</evidence>
<dbReference type="InterPro" id="IPR000056">
    <property type="entry name" value="Ribul_P_3_epim-like"/>
</dbReference>
<evidence type="ECO:0000256" key="17">
    <source>
        <dbReference type="ARBA" id="ARBA00029933"/>
    </source>
</evidence>